<feature type="compositionally biased region" description="Basic and acidic residues" evidence="1">
    <location>
        <begin position="336"/>
        <end position="350"/>
    </location>
</feature>
<evidence type="ECO:0000256" key="1">
    <source>
        <dbReference type="SAM" id="MobiDB-lite"/>
    </source>
</evidence>
<reference evidence="2 3" key="2">
    <citation type="journal article" date="2010" name="J Osaka Dent Univ">
        <title>Isolation and identification of Rothia mucilaginosa from persistent apical periodontitis lesions.</title>
        <authorList>
            <person name="Yamane K."/>
            <person name="Yoshida M."/>
            <person name="Fujihira T."/>
            <person name="Baba T."/>
            <person name="Tsuji N."/>
            <person name="Hayashi H."/>
            <person name="Sugimori C."/>
            <person name="Yamanaka T."/>
            <person name="Mashimo C."/>
            <person name="Nambu T."/>
            <person name="Kawai H."/>
            <person name="Fukushima H."/>
        </authorList>
    </citation>
    <scope>NUCLEOTIDE SEQUENCE [LARGE SCALE GENOMIC DNA]</scope>
    <source>
        <strain evidence="2 3">DY-18</strain>
    </source>
</reference>
<feature type="compositionally biased region" description="Basic and acidic residues" evidence="1">
    <location>
        <begin position="382"/>
        <end position="408"/>
    </location>
</feature>
<accession>D2NQH1</accession>
<dbReference type="STRING" id="680646.RMDY18_00650"/>
<feature type="region of interest" description="Disordered" evidence="1">
    <location>
        <begin position="309"/>
        <end position="408"/>
    </location>
</feature>
<protein>
    <submittedName>
        <fullName evidence="2">Outer membrane receptor protein</fullName>
    </submittedName>
</protein>
<reference evidence="2 3" key="3">
    <citation type="journal article" date="2010" name="Sequencing">
        <title>Complete Genome Sequence of Rothia mucilaginosa DY-18: A Clinical Isolate with Dense Meshwork-Like Structures from a Persistent Apical Periodontitis Lesion.</title>
        <authorList>
            <person name="Yamane K."/>
            <person name="Nambu T."/>
            <person name="Yamanaka T."/>
            <person name="Mashimo C."/>
            <person name="Sugimori C."/>
            <person name="Leung K.-P."/>
            <person name="Fukushima H."/>
        </authorList>
    </citation>
    <scope>NUCLEOTIDE SEQUENCE [LARGE SCALE GENOMIC DNA]</scope>
    <source>
        <strain evidence="2 3">DY-18</strain>
    </source>
</reference>
<dbReference type="HOGENOM" id="CLU_634108_0_0_11"/>
<feature type="compositionally biased region" description="Polar residues" evidence="1">
    <location>
        <begin position="43"/>
        <end position="58"/>
    </location>
</feature>
<keyword evidence="3" id="KW-1185">Reference proteome</keyword>
<keyword evidence="2" id="KW-0675">Receptor</keyword>
<evidence type="ECO:0000313" key="2">
    <source>
        <dbReference type="EMBL" id="BAI63897.1"/>
    </source>
</evidence>
<gene>
    <name evidence="2" type="ordered locus">RMDY18_00650</name>
</gene>
<evidence type="ECO:0000313" key="3">
    <source>
        <dbReference type="Proteomes" id="UP000001883"/>
    </source>
</evidence>
<dbReference type="eggNOG" id="ENOG5033WFH">
    <property type="taxonomic scope" value="Bacteria"/>
</dbReference>
<reference evidence="3" key="1">
    <citation type="submission" date="2009-07" db="EMBL/GenBank/DDBJ databases">
        <title>Complete genome sequence of Rothia mucilaginosa DJ.</title>
        <authorList>
            <person name="Yamane K."/>
            <person name="Nambu T."/>
            <person name="Mashimo C."/>
            <person name="Sugimori C."/>
            <person name="Yamanaka T."/>
            <person name="Leung K."/>
            <person name="Fukushima H."/>
        </authorList>
    </citation>
    <scope>NUCLEOTIDE SEQUENCE [LARGE SCALE GENOMIC DNA]</scope>
    <source>
        <strain evidence="3">DY-18</strain>
    </source>
</reference>
<dbReference type="Proteomes" id="UP000001883">
    <property type="component" value="Chromosome"/>
</dbReference>
<proteinExistence type="predicted"/>
<feature type="region of interest" description="Disordered" evidence="1">
    <location>
        <begin position="37"/>
        <end position="59"/>
    </location>
</feature>
<dbReference type="EMBL" id="AP011540">
    <property type="protein sequence ID" value="BAI63897.1"/>
    <property type="molecule type" value="Genomic_DNA"/>
</dbReference>
<sequence length="463" mass="49765">MHQENHSCQAVRSLVSLSALLRVEGLQRVASSLRGLREEGHQVENNQGRRGAQSNTREGQLIEGPGVIRDTHNQCHSGGGQVDLVREINAVLAPNTNTEHTDHAVQNGCGTAQNTRGNGCNCRTECGEHGQRNREDSRHPVRCGGVHLGCSHHADVLSVGGGTGTAAHTGDGGCQAVRHEGAAGVVVEVLAAHQSNRLHVTDVLSHEHQNHGDEQAGELPVELGGLELRQANDALGLHSLVNLREVHLAANHSGDVANAHTQQDGQAANDALEQDRNQDDGAQGHQRGHRCHHEVVLSAGRQVEANECHNRTGHDRGHELGEPAGASELNNQTDQEQCHTRHDDTAEGTRRAVRALGSREGRNEREGGTQVGGDASAGNQQEENRAKTREEQGGCRREAGNNRHEEGRTEHCDHVLRADTDGDRPCEALVRGHEGTGLDAAAVAVDRPVKAEKLRDAQRELLR</sequence>
<feature type="compositionally biased region" description="Basic and acidic residues" evidence="1">
    <location>
        <begin position="357"/>
        <end position="367"/>
    </location>
</feature>
<feature type="compositionally biased region" description="Basic and acidic residues" evidence="1">
    <location>
        <begin position="309"/>
        <end position="321"/>
    </location>
</feature>
<organism evidence="2 3">
    <name type="scientific">Rothia mucilaginosa (strain DY-18)</name>
    <name type="common">Stomatococcus mucilaginosus</name>
    <dbReference type="NCBI Taxonomy" id="680646"/>
    <lineage>
        <taxon>Bacteria</taxon>
        <taxon>Bacillati</taxon>
        <taxon>Actinomycetota</taxon>
        <taxon>Actinomycetes</taxon>
        <taxon>Micrococcales</taxon>
        <taxon>Micrococcaceae</taxon>
        <taxon>Rothia</taxon>
    </lineage>
</organism>
<dbReference type="KEGG" id="rmu:RMDY18_00650"/>
<dbReference type="AlphaFoldDB" id="D2NQH1"/>
<name>D2NQH1_ROTMD</name>